<dbReference type="Proteomes" id="UP000030003">
    <property type="component" value="Unassembled WGS sequence"/>
</dbReference>
<comment type="caution">
    <text evidence="3">The sequence shown here is derived from an EMBL/GenBank/DDBJ whole genome shotgun (WGS) entry which is preliminary data.</text>
</comment>
<dbReference type="EMBL" id="AVBH01000032">
    <property type="protein sequence ID" value="KGO99084.1"/>
    <property type="molecule type" value="Genomic_DNA"/>
</dbReference>
<evidence type="ECO:0008006" key="5">
    <source>
        <dbReference type="Google" id="ProtNLM"/>
    </source>
</evidence>
<evidence type="ECO:0000256" key="1">
    <source>
        <dbReference type="SAM" id="MobiDB-lite"/>
    </source>
</evidence>
<feature type="signal peptide" evidence="2">
    <location>
        <begin position="1"/>
        <end position="24"/>
    </location>
</feature>
<keyword evidence="4" id="KW-1185">Reference proteome</keyword>
<protein>
    <recommendedName>
        <fullName evidence="5">C-type lysozyme inhibitor domain-containing protein</fullName>
    </recommendedName>
</protein>
<evidence type="ECO:0000256" key="2">
    <source>
        <dbReference type="SAM" id="SignalP"/>
    </source>
</evidence>
<gene>
    <name evidence="3" type="ORF">N791_12120</name>
</gene>
<evidence type="ECO:0000313" key="4">
    <source>
        <dbReference type="Proteomes" id="UP000030003"/>
    </source>
</evidence>
<dbReference type="STRING" id="1385515.GCA_000423325_00828"/>
<dbReference type="RefSeq" id="WP_027069301.1">
    <property type="nucleotide sequence ID" value="NZ_AUHT01000005.1"/>
</dbReference>
<feature type="chain" id="PRO_5001973507" description="C-type lysozyme inhibitor domain-containing protein" evidence="2">
    <location>
        <begin position="25"/>
        <end position="134"/>
    </location>
</feature>
<organism evidence="3 4">
    <name type="scientific">Lysobacter defluvii IMMIB APB-9 = DSM 18482</name>
    <dbReference type="NCBI Taxonomy" id="1385515"/>
    <lineage>
        <taxon>Bacteria</taxon>
        <taxon>Pseudomonadati</taxon>
        <taxon>Pseudomonadota</taxon>
        <taxon>Gammaproteobacteria</taxon>
        <taxon>Lysobacterales</taxon>
        <taxon>Lysobacteraceae</taxon>
        <taxon>Novilysobacter</taxon>
    </lineage>
</organism>
<proteinExistence type="predicted"/>
<feature type="region of interest" description="Disordered" evidence="1">
    <location>
        <begin position="22"/>
        <end position="64"/>
    </location>
</feature>
<name>A0A0A0MA12_9GAMM</name>
<accession>A0A0A0MA12</accession>
<sequence length="134" mass="13861">MADRTARHLSLLALPLALALGACGGDNDETEPEVAASQVAPDQGQRHPADPRGASDLGDQADDGITRYNCQGGWTVEVDGEAAHVLAMDGRAVQLPVSDRSPPLYAGEGLEFSVGDNGATLVQDAGQPLPCERS</sequence>
<dbReference type="AlphaFoldDB" id="A0A0A0MA12"/>
<evidence type="ECO:0000313" key="3">
    <source>
        <dbReference type="EMBL" id="KGO99084.1"/>
    </source>
</evidence>
<dbReference type="PROSITE" id="PS51257">
    <property type="entry name" value="PROKAR_LIPOPROTEIN"/>
    <property type="match status" value="1"/>
</dbReference>
<keyword evidence="2" id="KW-0732">Signal</keyword>
<reference evidence="3 4" key="1">
    <citation type="submission" date="2013-08" db="EMBL/GenBank/DDBJ databases">
        <title>Genomic analysis of Lysobacter defluvii.</title>
        <authorList>
            <person name="Wang Q."/>
            <person name="Wang G."/>
        </authorList>
    </citation>
    <scope>NUCLEOTIDE SEQUENCE [LARGE SCALE GENOMIC DNA]</scope>
    <source>
        <strain evidence="3 4">IMMIB APB-9</strain>
    </source>
</reference>